<dbReference type="GO" id="GO:0016020">
    <property type="term" value="C:membrane"/>
    <property type="evidence" value="ECO:0007669"/>
    <property type="project" value="TreeGrafter"/>
</dbReference>
<dbReference type="PANTHER" id="PTHR21879:SF27">
    <property type="entry name" value="OSIRIS 10A"/>
    <property type="match status" value="1"/>
</dbReference>
<keyword evidence="1" id="KW-1133">Transmembrane helix</keyword>
<accession>A0A9N9XG16</accession>
<evidence type="ECO:0008006" key="5">
    <source>
        <dbReference type="Google" id="ProtNLM"/>
    </source>
</evidence>
<dbReference type="Pfam" id="PF07898">
    <property type="entry name" value="DUF1676"/>
    <property type="match status" value="1"/>
</dbReference>
<dbReference type="Proteomes" id="UP001153709">
    <property type="component" value="Chromosome 7"/>
</dbReference>
<dbReference type="OrthoDB" id="8197686at2759"/>
<feature type="transmembrane region" description="Helical" evidence="1">
    <location>
        <begin position="203"/>
        <end position="221"/>
    </location>
</feature>
<evidence type="ECO:0000313" key="4">
    <source>
        <dbReference type="Proteomes" id="UP001153709"/>
    </source>
</evidence>
<keyword evidence="2" id="KW-0732">Signal</keyword>
<reference evidence="3" key="1">
    <citation type="submission" date="2022-01" db="EMBL/GenBank/DDBJ databases">
        <authorList>
            <person name="King R."/>
        </authorList>
    </citation>
    <scope>NUCLEOTIDE SEQUENCE</scope>
</reference>
<dbReference type="EMBL" id="OU898282">
    <property type="protein sequence ID" value="CAG9838282.1"/>
    <property type="molecule type" value="Genomic_DNA"/>
</dbReference>
<evidence type="ECO:0000256" key="2">
    <source>
        <dbReference type="SAM" id="SignalP"/>
    </source>
</evidence>
<proteinExistence type="predicted"/>
<keyword evidence="4" id="KW-1185">Reference proteome</keyword>
<keyword evidence="1" id="KW-0812">Transmembrane</keyword>
<sequence length="330" mass="36601">MLSGVGLFLVHVPFLMKFAGAALTPNESTIGDSFRQCLISQTPANLGHCLGVEAITKLQSLDNSPEFDLVDGLTLSRDARQEYRDGHNFAEGDPSSFRSIMDSFSYVFSKRNMKWNMGFIYPGLIMHVAPSLHPGGTLEFALDPHREAINVHSLKEAGTGRLLARQFLLPLLLGFKFNIISILPVMFGIIALIAKKALIISKFALIMSSAFALGTLVFGYGQSNYPNQQYTSGHYTSGQYGHHGHHGHYGHFGHGGHGHGHGIQTFHNLPDEDYSDSYFRETNEANADQLTVFPNVVKSDNEKFLRTEQGTGRNFAWEDEKKLKEKSKPV</sequence>
<protein>
    <recommendedName>
        <fullName evidence="5">Osiris 10</fullName>
    </recommendedName>
</protein>
<feature type="transmembrane region" description="Helical" evidence="1">
    <location>
        <begin position="167"/>
        <end position="194"/>
    </location>
</feature>
<name>A0A9N9XG16_DIABA</name>
<dbReference type="InterPro" id="IPR012464">
    <property type="entry name" value="DUF1676"/>
</dbReference>
<evidence type="ECO:0000313" key="3">
    <source>
        <dbReference type="EMBL" id="CAG9838282.1"/>
    </source>
</evidence>
<keyword evidence="1" id="KW-0472">Membrane</keyword>
<feature type="chain" id="PRO_5040452542" description="Osiris 10" evidence="2">
    <location>
        <begin position="22"/>
        <end position="330"/>
    </location>
</feature>
<gene>
    <name evidence="3" type="ORF">DIABBA_LOCUS11191</name>
</gene>
<feature type="signal peptide" evidence="2">
    <location>
        <begin position="1"/>
        <end position="21"/>
    </location>
</feature>
<dbReference type="AlphaFoldDB" id="A0A9N9XG16"/>
<evidence type="ECO:0000256" key="1">
    <source>
        <dbReference type="SAM" id="Phobius"/>
    </source>
</evidence>
<dbReference type="PANTHER" id="PTHR21879">
    <property type="entry name" value="FI03362P-RELATED-RELATED"/>
    <property type="match status" value="1"/>
</dbReference>
<organism evidence="3 4">
    <name type="scientific">Diabrotica balteata</name>
    <name type="common">Banded cucumber beetle</name>
    <dbReference type="NCBI Taxonomy" id="107213"/>
    <lineage>
        <taxon>Eukaryota</taxon>
        <taxon>Metazoa</taxon>
        <taxon>Ecdysozoa</taxon>
        <taxon>Arthropoda</taxon>
        <taxon>Hexapoda</taxon>
        <taxon>Insecta</taxon>
        <taxon>Pterygota</taxon>
        <taxon>Neoptera</taxon>
        <taxon>Endopterygota</taxon>
        <taxon>Coleoptera</taxon>
        <taxon>Polyphaga</taxon>
        <taxon>Cucujiformia</taxon>
        <taxon>Chrysomeloidea</taxon>
        <taxon>Chrysomelidae</taxon>
        <taxon>Galerucinae</taxon>
        <taxon>Diabroticina</taxon>
        <taxon>Diabroticites</taxon>
        <taxon>Diabrotica</taxon>
    </lineage>
</organism>